<dbReference type="Pfam" id="PF08393">
    <property type="entry name" value="DHC_N2"/>
    <property type="match status" value="1"/>
</dbReference>
<dbReference type="FunFam" id="1.20.140.100:FF:000004">
    <property type="entry name" value="Dynein axonemal heavy chain 6"/>
    <property type="match status" value="1"/>
</dbReference>
<accession>A0AAV4FLH8</accession>
<dbReference type="GO" id="GO:0030286">
    <property type="term" value="C:dynein complex"/>
    <property type="evidence" value="ECO:0007669"/>
    <property type="project" value="InterPro"/>
</dbReference>
<dbReference type="Gene3D" id="1.20.140.100">
    <property type="entry name" value="Dynein heavy chain, N-terminal domain 2"/>
    <property type="match status" value="1"/>
</dbReference>
<dbReference type="AlphaFoldDB" id="A0AAV4FLH8"/>
<dbReference type="GO" id="GO:0045505">
    <property type="term" value="F:dynein intermediate chain binding"/>
    <property type="evidence" value="ECO:0007669"/>
    <property type="project" value="InterPro"/>
</dbReference>
<sequence>MQEYTLEKAFRKMTSEWEEMFLMLNAHKGDPNVMVVGGVDDIQTVLDDHIVKTQTMRNSPFVKPFEKDVKEWEATLLHTQLSLDEWLKMQAGWMYLEPIFSSEDINQQMPEEGRLFQLVDRNFKDTMKKCALNPKVLEACTSPGVLEKLTDSNALLDTINRGLNAYLEKKRLYFPR</sequence>
<dbReference type="PANTHER" id="PTHR45703">
    <property type="entry name" value="DYNEIN HEAVY CHAIN"/>
    <property type="match status" value="1"/>
</dbReference>
<dbReference type="GO" id="GO:0051959">
    <property type="term" value="F:dynein light intermediate chain binding"/>
    <property type="evidence" value="ECO:0007669"/>
    <property type="project" value="InterPro"/>
</dbReference>
<protein>
    <submittedName>
        <fullName evidence="2">Dynein heavy chain 12, axonemal-like</fullName>
    </submittedName>
</protein>
<dbReference type="Proteomes" id="UP000762676">
    <property type="component" value="Unassembled WGS sequence"/>
</dbReference>
<evidence type="ECO:0000313" key="2">
    <source>
        <dbReference type="EMBL" id="GFR74158.1"/>
    </source>
</evidence>
<gene>
    <name evidence="2" type="ORF">ElyMa_002155700</name>
</gene>
<keyword evidence="3" id="KW-1185">Reference proteome</keyword>
<dbReference type="EMBL" id="BMAT01004475">
    <property type="protein sequence ID" value="GFR74158.1"/>
    <property type="molecule type" value="Genomic_DNA"/>
</dbReference>
<comment type="caution">
    <text evidence="2">The sequence shown here is derived from an EMBL/GenBank/DDBJ whole genome shotgun (WGS) entry which is preliminary data.</text>
</comment>
<reference evidence="2 3" key="1">
    <citation type="journal article" date="2021" name="Elife">
        <title>Chloroplast acquisition without the gene transfer in kleptoplastic sea slugs, Plakobranchus ocellatus.</title>
        <authorList>
            <person name="Maeda T."/>
            <person name="Takahashi S."/>
            <person name="Yoshida T."/>
            <person name="Shimamura S."/>
            <person name="Takaki Y."/>
            <person name="Nagai Y."/>
            <person name="Toyoda A."/>
            <person name="Suzuki Y."/>
            <person name="Arimoto A."/>
            <person name="Ishii H."/>
            <person name="Satoh N."/>
            <person name="Nishiyama T."/>
            <person name="Hasebe M."/>
            <person name="Maruyama T."/>
            <person name="Minagawa J."/>
            <person name="Obokata J."/>
            <person name="Shigenobu S."/>
        </authorList>
    </citation>
    <scope>NUCLEOTIDE SEQUENCE [LARGE SCALE GENOMIC DNA]</scope>
</reference>
<evidence type="ECO:0000259" key="1">
    <source>
        <dbReference type="Pfam" id="PF08393"/>
    </source>
</evidence>
<organism evidence="2 3">
    <name type="scientific">Elysia marginata</name>
    <dbReference type="NCBI Taxonomy" id="1093978"/>
    <lineage>
        <taxon>Eukaryota</taxon>
        <taxon>Metazoa</taxon>
        <taxon>Spiralia</taxon>
        <taxon>Lophotrochozoa</taxon>
        <taxon>Mollusca</taxon>
        <taxon>Gastropoda</taxon>
        <taxon>Heterobranchia</taxon>
        <taxon>Euthyneura</taxon>
        <taxon>Panpulmonata</taxon>
        <taxon>Sacoglossa</taxon>
        <taxon>Placobranchoidea</taxon>
        <taxon>Plakobranchidae</taxon>
        <taxon>Elysia</taxon>
    </lineage>
</organism>
<dbReference type="InterPro" id="IPR026983">
    <property type="entry name" value="DHC"/>
</dbReference>
<proteinExistence type="predicted"/>
<name>A0AAV4FLH8_9GAST</name>
<feature type="domain" description="Dynein heavy chain linker" evidence="1">
    <location>
        <begin position="2"/>
        <end position="176"/>
    </location>
</feature>
<evidence type="ECO:0000313" key="3">
    <source>
        <dbReference type="Proteomes" id="UP000762676"/>
    </source>
</evidence>
<dbReference type="PANTHER" id="PTHR45703:SF1">
    <property type="entry name" value="DYNEINS HEAVY CHAIN"/>
    <property type="match status" value="1"/>
</dbReference>
<dbReference type="InterPro" id="IPR042222">
    <property type="entry name" value="Dynein_2_N"/>
</dbReference>
<dbReference type="GO" id="GO:0007018">
    <property type="term" value="P:microtubule-based movement"/>
    <property type="evidence" value="ECO:0007669"/>
    <property type="project" value="InterPro"/>
</dbReference>
<dbReference type="InterPro" id="IPR013602">
    <property type="entry name" value="Dynein_heavy_linker"/>
</dbReference>